<dbReference type="EMBL" id="CP015093">
    <property type="protein sequence ID" value="APZ54691.1"/>
    <property type="molecule type" value="Genomic_DNA"/>
</dbReference>
<proteinExistence type="predicted"/>
<keyword evidence="2" id="KW-1185">Reference proteome</keyword>
<evidence type="ECO:0000313" key="1">
    <source>
        <dbReference type="EMBL" id="APZ54691.1"/>
    </source>
</evidence>
<dbReference type="Proteomes" id="UP000187059">
    <property type="component" value="Chromosome"/>
</dbReference>
<organism evidence="1 2">
    <name type="scientific">Salipiger abyssi</name>
    <dbReference type="NCBI Taxonomy" id="1250539"/>
    <lineage>
        <taxon>Bacteria</taxon>
        <taxon>Pseudomonadati</taxon>
        <taxon>Pseudomonadota</taxon>
        <taxon>Alphaproteobacteria</taxon>
        <taxon>Rhodobacterales</taxon>
        <taxon>Roseobacteraceae</taxon>
        <taxon>Salipiger</taxon>
    </lineage>
</organism>
<reference evidence="1 2" key="1">
    <citation type="submission" date="2016-04" db="EMBL/GenBank/DDBJ databases">
        <title>Deep-sea bacteria in the southern Pacific.</title>
        <authorList>
            <person name="Tang K."/>
        </authorList>
    </citation>
    <scope>NUCLEOTIDE SEQUENCE [LARGE SCALE GENOMIC DNA]</scope>
    <source>
        <strain evidence="1 2">JLT2014</strain>
    </source>
</reference>
<dbReference type="AlphaFoldDB" id="A0A1P8UZ70"/>
<name>A0A1P8UZ70_9RHOB</name>
<gene>
    <name evidence="1" type="ORF">Ga0080574_TMP4357</name>
</gene>
<dbReference type="KEGG" id="paby:Ga0080574_TMP4357"/>
<protein>
    <submittedName>
        <fullName evidence="1">Uncharacterized protein</fullName>
    </submittedName>
</protein>
<evidence type="ECO:0000313" key="2">
    <source>
        <dbReference type="Proteomes" id="UP000187059"/>
    </source>
</evidence>
<sequence length="136" mass="15865">MPKNSHLWGRVVVEELFPEHFSWQQPDTPKPTFHQGKEPGPGYRLNHRGMAECQSCGTLEKATISWPEDAYWQWNIDGYELVARNREHAQMILAYLRERKRAPNRKPALRHIPTAMLTKQLAPVVQNRVERALEQA</sequence>
<accession>A0A1P8UZ70</accession>